<organism evidence="2 3">
    <name type="scientific">Plasmodium ovale curtisi</name>
    <dbReference type="NCBI Taxonomy" id="864141"/>
    <lineage>
        <taxon>Eukaryota</taxon>
        <taxon>Sar</taxon>
        <taxon>Alveolata</taxon>
        <taxon>Apicomplexa</taxon>
        <taxon>Aconoidasida</taxon>
        <taxon>Haemosporida</taxon>
        <taxon>Plasmodiidae</taxon>
        <taxon>Plasmodium</taxon>
        <taxon>Plasmodium (Plasmodium)</taxon>
    </lineage>
</organism>
<protein>
    <submittedName>
        <fullName evidence="2">Uncharacterized protein</fullName>
    </submittedName>
</protein>
<dbReference type="EMBL" id="FLQU01000633">
    <property type="protein sequence ID" value="SBS88406.1"/>
    <property type="molecule type" value="Genomic_DNA"/>
</dbReference>
<reference evidence="3" key="1">
    <citation type="submission" date="2016-05" db="EMBL/GenBank/DDBJ databases">
        <authorList>
            <person name="Naeem Raeece"/>
        </authorList>
    </citation>
    <scope>NUCLEOTIDE SEQUENCE [LARGE SCALE GENOMIC DNA]</scope>
</reference>
<sequence>MNLHSSNDTMEDRIAKEDSSKEEQTRVYKILLLTYARRLSKYQDLIKNIYFNNNIISNIKDKTNDYLLNEHVASQHYFIDTLIKSNESYDFIKSINIIEGSLGKKENEEGEGNNKNEVTRGERGSEGGDEISNDVEMVNNTVGNESNEANQVNQRTQFNNYVMDLMERSHAFLLLKILFVLFLFEANPKMYFIVSGLFILYNRGFFDFLINNFNFMSSNESIEQVLRRINESRNLNQGTINENIDGRSNLNEETVQENCTGCGDDPGEKGHDEGDDPAKGDNAVGDNADGDNAEGDNAEGDNAEGDNAGGKYVGGRVYQGETYNGDGHRQKCTNHNLCEEDYSSDLRLRGSTPKGINTNEVKGNTENERGVENEFLSPSLGKMNRCDDHRVNNENVQEEWDNRIYMENEEFNEESMDDIINECDYEFIEEPFSGDTKENDNPVSRIKYIENIRKRRFFLFKKKMKEIEQEKQLNRKHNPYEELNVCQHISKNMDDNFVDNIEEDLINQLDVTHNDDNINTLDSGIRRRKISSKMYIHDSSTTFNNLINNSMSEFINSDCGDSFQSDAGESYYSNFSVKNKSKKVPKNIEGDKKSHSVESLTRRKPTKFEKYIYQSVVMFFMTLLPWWVPDVAYLED</sequence>
<feature type="region of interest" description="Disordered" evidence="1">
    <location>
        <begin position="255"/>
        <end position="314"/>
    </location>
</feature>
<feature type="compositionally biased region" description="Acidic residues" evidence="1">
    <location>
        <begin position="288"/>
        <end position="304"/>
    </location>
</feature>
<name>A0A1A8W8V2_PLAOA</name>
<gene>
    <name evidence="2" type="ORF">POVCU2_0048260</name>
</gene>
<accession>A0A1A8W8V2</accession>
<evidence type="ECO:0000256" key="1">
    <source>
        <dbReference type="SAM" id="MobiDB-lite"/>
    </source>
</evidence>
<proteinExistence type="predicted"/>
<dbReference type="Proteomes" id="UP000078560">
    <property type="component" value="Unassembled WGS sequence"/>
</dbReference>
<feature type="region of interest" description="Disordered" evidence="1">
    <location>
        <begin position="104"/>
        <end position="133"/>
    </location>
</feature>
<evidence type="ECO:0000313" key="2">
    <source>
        <dbReference type="EMBL" id="SBS88406.1"/>
    </source>
</evidence>
<feature type="compositionally biased region" description="Basic and acidic residues" evidence="1">
    <location>
        <begin position="266"/>
        <end position="279"/>
    </location>
</feature>
<evidence type="ECO:0000313" key="3">
    <source>
        <dbReference type="Proteomes" id="UP000078560"/>
    </source>
</evidence>
<feature type="compositionally biased region" description="Basic and acidic residues" evidence="1">
    <location>
        <begin position="104"/>
        <end position="126"/>
    </location>
</feature>
<dbReference type="AlphaFoldDB" id="A0A1A8W8V2"/>